<dbReference type="GO" id="GO:0005886">
    <property type="term" value="C:plasma membrane"/>
    <property type="evidence" value="ECO:0007669"/>
    <property type="project" value="UniProtKB-SubCell"/>
</dbReference>
<evidence type="ECO:0000256" key="7">
    <source>
        <dbReference type="ARBA" id="ARBA00023209"/>
    </source>
</evidence>
<feature type="site" description="Cleavage (non-hydrolytic); by autocatalysis" evidence="11">
    <location>
        <begin position="189"/>
        <end position="190"/>
    </location>
</feature>
<keyword evidence="1 11" id="KW-1003">Cell membrane</keyword>
<keyword evidence="7 11" id="KW-0594">Phospholipid biosynthesis</keyword>
<dbReference type="InterPro" id="IPR033175">
    <property type="entry name" value="PSD-A"/>
</dbReference>
<evidence type="ECO:0000256" key="1">
    <source>
        <dbReference type="ARBA" id="ARBA00022475"/>
    </source>
</evidence>
<dbReference type="AlphaFoldDB" id="A0A2D2CW63"/>
<comment type="PTM">
    <text evidence="11">Is synthesized initially as an inactive proenzyme. Formation of the active enzyme involves a self-maturation process in which the active site pyruvoyl group is generated from an internal serine residue via an autocatalytic post-translational modification. Two non-identical subunits are generated from the proenzyme in this reaction, and the pyruvate is formed at the N-terminus of the alpha chain, which is derived from the carboxyl end of the proenzyme. The post-translation cleavage follows an unusual pathway, termed non-hydrolytic serinolysis, in which the side chain hydroxyl group of the serine supplies its oxygen atom to form the C-terminus of the beta chain, while the remainder of the serine residue undergoes an oxidative deamination to produce ammonia and the pyruvoyl prosthetic group on the alpha chain.</text>
</comment>
<keyword evidence="14" id="KW-1185">Reference proteome</keyword>
<protein>
    <recommendedName>
        <fullName evidence="11">Phosphatidylserine decarboxylase proenzyme</fullName>
        <ecNumber evidence="11">4.1.1.65</ecNumber>
    </recommendedName>
    <component>
        <recommendedName>
            <fullName evidence="11">Phosphatidylserine decarboxylase alpha chain</fullName>
        </recommendedName>
    </component>
    <component>
        <recommendedName>
            <fullName evidence="11">Phosphatidylserine decarboxylase beta chain</fullName>
        </recommendedName>
    </component>
</protein>
<evidence type="ECO:0000256" key="4">
    <source>
        <dbReference type="ARBA" id="ARBA00023098"/>
    </source>
</evidence>
<keyword evidence="10 11" id="KW-0670">Pyruvate</keyword>
<comment type="cofactor">
    <cofactor evidence="11">
        <name>pyruvate</name>
        <dbReference type="ChEBI" id="CHEBI:15361"/>
    </cofactor>
    <text evidence="11">Binds 1 pyruvoyl group covalently per subunit.</text>
</comment>
<evidence type="ECO:0000256" key="9">
    <source>
        <dbReference type="ARBA" id="ARBA00023264"/>
    </source>
</evidence>
<dbReference type="UniPathway" id="UPA00558">
    <property type="reaction ID" value="UER00616"/>
</dbReference>
<comment type="subcellular location">
    <subcellularLocation>
        <location evidence="11">Cell membrane</location>
        <topology evidence="11">Peripheral membrane protein</topology>
    </subcellularLocation>
</comment>
<evidence type="ECO:0000256" key="6">
    <source>
        <dbReference type="ARBA" id="ARBA00023145"/>
    </source>
</evidence>
<feature type="chain" id="PRO_5023397806" description="Phosphatidylserine decarboxylase alpha chain" evidence="11">
    <location>
        <begin position="190"/>
        <end position="232"/>
    </location>
</feature>
<keyword evidence="3 11" id="KW-0210">Decarboxylase</keyword>
<keyword evidence="12" id="KW-1133">Transmembrane helix</keyword>
<dbReference type="NCBIfam" id="NF003678">
    <property type="entry name" value="PRK05305.1-2"/>
    <property type="match status" value="1"/>
</dbReference>
<feature type="active site" description="Schiff-base intermediate with substrate; via pyruvic acid" evidence="11">
    <location>
        <position position="190"/>
    </location>
</feature>
<proteinExistence type="inferred from homology"/>
<dbReference type="NCBIfam" id="NF003679">
    <property type="entry name" value="PRK05305.1-3"/>
    <property type="match status" value="1"/>
</dbReference>
<evidence type="ECO:0000256" key="10">
    <source>
        <dbReference type="ARBA" id="ARBA00023317"/>
    </source>
</evidence>
<accession>A0A2D2CW63</accession>
<comment type="catalytic activity">
    <reaction evidence="11">
        <text>a 1,2-diacyl-sn-glycero-3-phospho-L-serine + H(+) = a 1,2-diacyl-sn-glycero-3-phosphoethanolamine + CO2</text>
        <dbReference type="Rhea" id="RHEA:20828"/>
        <dbReference type="ChEBI" id="CHEBI:15378"/>
        <dbReference type="ChEBI" id="CHEBI:16526"/>
        <dbReference type="ChEBI" id="CHEBI:57262"/>
        <dbReference type="ChEBI" id="CHEBI:64612"/>
        <dbReference type="EC" id="4.1.1.65"/>
    </reaction>
</comment>
<reference evidence="14" key="1">
    <citation type="submission" date="2017-10" db="EMBL/GenBank/DDBJ databases">
        <title>Completed PacBio SMRT sequence of Methylosinus trichosporium OB3b reveals presence of a third large plasmid.</title>
        <authorList>
            <person name="Charles T.C."/>
            <person name="Lynch M.D.J."/>
            <person name="Heil J.R."/>
            <person name="Cheng J."/>
        </authorList>
    </citation>
    <scope>NUCLEOTIDE SEQUENCE [LARGE SCALE GENOMIC DNA]</scope>
    <source>
        <strain evidence="14">OB3b</strain>
    </source>
</reference>
<evidence type="ECO:0000256" key="11">
    <source>
        <dbReference type="HAMAP-Rule" id="MF_00664"/>
    </source>
</evidence>
<dbReference type="NCBIfam" id="NF003685">
    <property type="entry name" value="PRK05305.2-5"/>
    <property type="match status" value="1"/>
</dbReference>
<name>A0A2D2CW63_METT3</name>
<comment type="similarity">
    <text evidence="11">Belongs to the phosphatidylserine decarboxylase family. PSD-A subfamily.</text>
</comment>
<evidence type="ECO:0000256" key="3">
    <source>
        <dbReference type="ARBA" id="ARBA00022793"/>
    </source>
</evidence>
<dbReference type="PANTHER" id="PTHR35809:SF1">
    <property type="entry name" value="ARCHAETIDYLSERINE DECARBOXYLASE PROENZYME-RELATED"/>
    <property type="match status" value="1"/>
</dbReference>
<organism evidence="13 14">
    <name type="scientific">Methylosinus trichosporium (strain ATCC 35070 / NCIMB 11131 / UNIQEM 75 / OB3b)</name>
    <dbReference type="NCBI Taxonomy" id="595536"/>
    <lineage>
        <taxon>Bacteria</taxon>
        <taxon>Pseudomonadati</taxon>
        <taxon>Pseudomonadota</taxon>
        <taxon>Alphaproteobacteria</taxon>
        <taxon>Hyphomicrobiales</taxon>
        <taxon>Methylocystaceae</taxon>
        <taxon>Methylosinus</taxon>
    </lineage>
</organism>
<dbReference type="RefSeq" id="WP_003610952.1">
    <property type="nucleotide sequence ID" value="NZ_CP023737.1"/>
</dbReference>
<comment type="function">
    <text evidence="11">Catalyzes the formation of phosphatidylethanolamine (PtdEtn) from phosphatidylserine (PtdSer).</text>
</comment>
<keyword evidence="4 11" id="KW-0443">Lipid metabolism</keyword>
<sequence length="232" mass="25014">MSIFESVRKSLVPVHPEGYIFIAAFAIAALLLHWISATLGWIGFIATGWCVYFFRDPQRLTPLREGLVVAPADGVVCSIGFFLPPPELGLGAEPLQRVSIFMSVFDVHVNRAPITGRVVKVAYKPGIFLNADLDKASEDNERNGIIIEAPSGRYGVVQIAGLVARRIVCFVQEGEPIGVGDRFGLIRFGSRVDVYMPVTVKPRVAVGSRAIAGETILADVTSTAAPMSFKAG</sequence>
<gene>
    <name evidence="11" type="primary">psd</name>
    <name evidence="13" type="ORF">CQW49_03325</name>
</gene>
<dbReference type="EC" id="4.1.1.65" evidence="11"/>
<dbReference type="GO" id="GO:0004609">
    <property type="term" value="F:phosphatidylserine decarboxylase activity"/>
    <property type="evidence" value="ECO:0007669"/>
    <property type="project" value="UniProtKB-UniRule"/>
</dbReference>
<evidence type="ECO:0000256" key="8">
    <source>
        <dbReference type="ARBA" id="ARBA00023239"/>
    </source>
</evidence>
<evidence type="ECO:0000256" key="2">
    <source>
        <dbReference type="ARBA" id="ARBA00022516"/>
    </source>
</evidence>
<feature type="modified residue" description="Pyruvic acid (Ser); by autocatalysis" evidence="11">
    <location>
        <position position="190"/>
    </location>
</feature>
<keyword evidence="5 11" id="KW-0472">Membrane</keyword>
<dbReference type="NCBIfam" id="NF003677">
    <property type="entry name" value="PRK05305.1-1"/>
    <property type="match status" value="1"/>
</dbReference>
<keyword evidence="8 11" id="KW-0456">Lyase</keyword>
<evidence type="ECO:0000313" key="13">
    <source>
        <dbReference type="EMBL" id="ATQ67022.1"/>
    </source>
</evidence>
<keyword evidence="12" id="KW-0812">Transmembrane</keyword>
<dbReference type="HAMAP" id="MF_00664">
    <property type="entry name" value="PS_decarb_PSD_A"/>
    <property type="match status" value="1"/>
</dbReference>
<feature type="transmembrane region" description="Helical" evidence="12">
    <location>
        <begin position="20"/>
        <end position="53"/>
    </location>
</feature>
<evidence type="ECO:0000313" key="14">
    <source>
        <dbReference type="Proteomes" id="UP000230709"/>
    </source>
</evidence>
<dbReference type="KEGG" id="mtw:CQW49_03325"/>
<dbReference type="InterPro" id="IPR003817">
    <property type="entry name" value="PS_Dcarbxylase"/>
</dbReference>
<evidence type="ECO:0000256" key="5">
    <source>
        <dbReference type="ARBA" id="ARBA00023136"/>
    </source>
</evidence>
<keyword evidence="9 11" id="KW-1208">Phospholipid metabolism</keyword>
<comment type="subunit">
    <text evidence="11">Heterodimer of a large membrane-associated beta subunit and a small pyruvoyl-containing alpha subunit.</text>
</comment>
<dbReference type="GO" id="GO:0006646">
    <property type="term" value="P:phosphatidylethanolamine biosynthetic process"/>
    <property type="evidence" value="ECO:0007669"/>
    <property type="project" value="UniProtKB-UniRule"/>
</dbReference>
<comment type="pathway">
    <text evidence="11">Phospholipid metabolism; phosphatidylethanolamine biosynthesis; phosphatidylethanolamine from CDP-diacylglycerol: step 2/2.</text>
</comment>
<dbReference type="Pfam" id="PF02666">
    <property type="entry name" value="PS_Dcarbxylase"/>
    <property type="match status" value="1"/>
</dbReference>
<feature type="chain" id="PRO_5023397805" description="Phosphatidylserine decarboxylase beta chain" evidence="11">
    <location>
        <begin position="1"/>
        <end position="189"/>
    </location>
</feature>
<keyword evidence="2 11" id="KW-0444">Lipid biosynthesis</keyword>
<dbReference type="STRING" id="595536.GCA_000178815_04495"/>
<keyword evidence="6 11" id="KW-0865">Zymogen</keyword>
<dbReference type="Proteomes" id="UP000230709">
    <property type="component" value="Chromosome"/>
</dbReference>
<dbReference type="PANTHER" id="PTHR35809">
    <property type="entry name" value="ARCHAETIDYLSERINE DECARBOXYLASE PROENZYME-RELATED"/>
    <property type="match status" value="1"/>
</dbReference>
<dbReference type="EMBL" id="CP023737">
    <property type="protein sequence ID" value="ATQ67022.1"/>
    <property type="molecule type" value="Genomic_DNA"/>
</dbReference>
<evidence type="ECO:0000256" key="12">
    <source>
        <dbReference type="SAM" id="Phobius"/>
    </source>
</evidence>